<sequence length="74" mass="8784">MDDKVSELHIKLFPEEYDFNQDSISDAKDRRRGMNPMSLEYQDKANKRRLAMGVEPFIVKKRSKFPDSYDVEKV</sequence>
<organism evidence="1">
    <name type="scientific">Shewanella putrefaciens (strain CN-32 / ATCC BAA-453)</name>
    <dbReference type="NCBI Taxonomy" id="319224"/>
    <lineage>
        <taxon>Bacteria</taxon>
        <taxon>Pseudomonadati</taxon>
        <taxon>Pseudomonadota</taxon>
        <taxon>Gammaproteobacteria</taxon>
        <taxon>Alteromonadales</taxon>
        <taxon>Shewanellaceae</taxon>
        <taxon>Shewanella</taxon>
    </lineage>
</organism>
<dbReference type="HOGENOM" id="CLU_2685817_0_0_6"/>
<accession>A4Y9K7</accession>
<proteinExistence type="predicted"/>
<dbReference type="KEGG" id="spc:Sputcn32_2923"/>
<gene>
    <name evidence="1" type="ordered locus">Sputcn32_2923</name>
</gene>
<reference evidence="1" key="1">
    <citation type="submission" date="2007-04" db="EMBL/GenBank/DDBJ databases">
        <title>Complete sequence of Shewanella putrefaciens CN-32.</title>
        <authorList>
            <consortium name="US DOE Joint Genome Institute"/>
            <person name="Copeland A."/>
            <person name="Lucas S."/>
            <person name="Lapidus A."/>
            <person name="Barry K."/>
            <person name="Detter J.C."/>
            <person name="Glavina del Rio T."/>
            <person name="Hammon N."/>
            <person name="Israni S."/>
            <person name="Dalin E."/>
            <person name="Tice H."/>
            <person name="Pitluck S."/>
            <person name="Chain P."/>
            <person name="Malfatti S."/>
            <person name="Shin M."/>
            <person name="Vergez L."/>
            <person name="Schmutz J."/>
            <person name="Larimer F."/>
            <person name="Land M."/>
            <person name="Hauser L."/>
            <person name="Kyrpides N."/>
            <person name="Mikhailova N."/>
            <person name="Romine M.F."/>
            <person name="Fredrickson J."/>
            <person name="Tiedje J."/>
            <person name="Richardson P."/>
        </authorList>
    </citation>
    <scope>NUCLEOTIDE SEQUENCE [LARGE SCALE GENOMIC DNA]</scope>
    <source>
        <strain evidence="1">CN-32</strain>
    </source>
</reference>
<protein>
    <submittedName>
        <fullName evidence="1">Uncharacterized protein</fullName>
    </submittedName>
</protein>
<evidence type="ECO:0000313" key="1">
    <source>
        <dbReference type="EMBL" id="ABP76640.1"/>
    </source>
</evidence>
<dbReference type="eggNOG" id="ENOG5030IS8">
    <property type="taxonomic scope" value="Bacteria"/>
</dbReference>
<dbReference type="EMBL" id="CP000681">
    <property type="protein sequence ID" value="ABP76640.1"/>
    <property type="molecule type" value="Genomic_DNA"/>
</dbReference>
<name>A4Y9K7_SHEPC</name>
<dbReference type="AlphaFoldDB" id="A4Y9K7"/>